<organism evidence="2 3">
    <name type="scientific">Peronospora matthiolae</name>
    <dbReference type="NCBI Taxonomy" id="2874970"/>
    <lineage>
        <taxon>Eukaryota</taxon>
        <taxon>Sar</taxon>
        <taxon>Stramenopiles</taxon>
        <taxon>Oomycota</taxon>
        <taxon>Peronosporomycetes</taxon>
        <taxon>Peronosporales</taxon>
        <taxon>Peronosporaceae</taxon>
        <taxon>Peronospora</taxon>
    </lineage>
</organism>
<reference evidence="2" key="1">
    <citation type="submission" date="2024-01" db="EMBL/GenBank/DDBJ databases">
        <authorList>
            <person name="Webb A."/>
        </authorList>
    </citation>
    <scope>NUCLEOTIDE SEQUENCE</scope>
    <source>
        <strain evidence="2">Pm1</strain>
    </source>
</reference>
<feature type="domain" description="Reverse transcriptase Ty1/copia-type" evidence="1">
    <location>
        <begin position="14"/>
        <end position="145"/>
    </location>
</feature>
<evidence type="ECO:0000313" key="3">
    <source>
        <dbReference type="Proteomes" id="UP001162060"/>
    </source>
</evidence>
<protein>
    <recommendedName>
        <fullName evidence="1">Reverse transcriptase Ty1/copia-type domain-containing protein</fullName>
    </recommendedName>
</protein>
<name>A0AAV1UGC0_9STRA</name>
<dbReference type="AlphaFoldDB" id="A0AAV1UGC0"/>
<dbReference type="PANTHER" id="PTHR11439:SF440">
    <property type="entry name" value="INTEGRASE CATALYTIC DOMAIN-CONTAINING PROTEIN"/>
    <property type="match status" value="1"/>
</dbReference>
<evidence type="ECO:0000313" key="2">
    <source>
        <dbReference type="EMBL" id="CAK7932460.1"/>
    </source>
</evidence>
<gene>
    <name evidence="2" type="ORF">PM001_LOCUS17610</name>
</gene>
<accession>A0AAV1UGC0</accession>
<evidence type="ECO:0000259" key="1">
    <source>
        <dbReference type="Pfam" id="PF07727"/>
    </source>
</evidence>
<dbReference type="Proteomes" id="UP001162060">
    <property type="component" value="Unassembled WGS sequence"/>
</dbReference>
<dbReference type="PANTHER" id="PTHR11439">
    <property type="entry name" value="GAG-POL-RELATED RETROTRANSPOSON"/>
    <property type="match status" value="1"/>
</dbReference>
<dbReference type="EMBL" id="CAKLBY020000190">
    <property type="protein sequence ID" value="CAK7932460.1"/>
    <property type="molecule type" value="Genomic_DNA"/>
</dbReference>
<comment type="caution">
    <text evidence="2">The sequence shown here is derived from an EMBL/GenBank/DDBJ whole genome shotgun (WGS) entry which is preliminary data.</text>
</comment>
<sequence>MEVSEETLKTIRATNKKEVVLELHKSLYGLKQAGRLWIQLSHARLLDAGFSQCQSDMCLFWKVDDGQLVVVGVYVSYLLATRTDKAAVEHFFNQLRSLSPRTSASSSNFLKMRVAMEDDGSYILEQTEAIGELLCMHGLENTNATQSSIGLNCYKVQLEDCELLGESADSGGPSVRTFQSLVGSLLWVARWMRPDIAFAVHQATRQSHQPRLHELKLAKRIARYLKFVRKFKLRMKLAKISYGELQHESLSDADFAADKSYRKSLTVGSLA</sequence>
<proteinExistence type="predicted"/>
<dbReference type="Pfam" id="PF07727">
    <property type="entry name" value="RVT_2"/>
    <property type="match status" value="1"/>
</dbReference>
<dbReference type="InterPro" id="IPR013103">
    <property type="entry name" value="RVT_2"/>
</dbReference>